<dbReference type="Proteomes" id="UP000095286">
    <property type="component" value="Unplaced"/>
</dbReference>
<accession>A0AC35TX95</accession>
<name>A0AC35TX95_9BILA</name>
<proteinExistence type="predicted"/>
<reference evidence="2" key="1">
    <citation type="submission" date="2016-11" db="UniProtKB">
        <authorList>
            <consortium name="WormBaseParasite"/>
        </authorList>
    </citation>
    <scope>IDENTIFICATION</scope>
    <source>
        <strain evidence="2">KR3021</strain>
    </source>
</reference>
<organism evidence="1 2">
    <name type="scientific">Rhabditophanes sp. KR3021</name>
    <dbReference type="NCBI Taxonomy" id="114890"/>
    <lineage>
        <taxon>Eukaryota</taxon>
        <taxon>Metazoa</taxon>
        <taxon>Ecdysozoa</taxon>
        <taxon>Nematoda</taxon>
        <taxon>Chromadorea</taxon>
        <taxon>Rhabditida</taxon>
        <taxon>Tylenchina</taxon>
        <taxon>Panagrolaimomorpha</taxon>
        <taxon>Strongyloidoidea</taxon>
        <taxon>Alloionematidae</taxon>
        <taxon>Rhabditophanes</taxon>
    </lineage>
</organism>
<evidence type="ECO:0000313" key="1">
    <source>
        <dbReference type="Proteomes" id="UP000095286"/>
    </source>
</evidence>
<protein>
    <submittedName>
        <fullName evidence="2">Cpw-wpc domain-containing protein</fullName>
    </submittedName>
</protein>
<sequence>MNILLFKGTVLFSIFYLSYGQFGGGDDVSSQLDSMGSEPFDISIADLKKESRKVTTIEEQCKTYKQHYEYYCVRSRIALQNEEVRIICERYDAFCRDRQPATLDHIRRQIPMWRQSGLPKGAEDKLVSCYTSCRENDPTCVHACECINLQWIFDYTCKDGSSSLAHFNCQRWYVKCKNTWVPSPDSEPHQMYKEGIAPNPLVRGVFFGYDPIGNSKVYNKPRDHGISFWRGTQSTVVNWPEGKVATGSTFEVPFIGLDGVYNAVDVGFPNAAAAYRNLMGDVQNPGTGRRRLQKRSPTFYYY</sequence>
<dbReference type="WBParaSite" id="RSKR_0000534700.1">
    <property type="protein sequence ID" value="RSKR_0000534700.1"/>
    <property type="gene ID" value="RSKR_0000534700"/>
</dbReference>
<evidence type="ECO:0000313" key="2">
    <source>
        <dbReference type="WBParaSite" id="RSKR_0000534700.1"/>
    </source>
</evidence>